<name>A0AAE4AQP3_9BACT</name>
<dbReference type="RefSeq" id="WP_307263962.1">
    <property type="nucleotide sequence ID" value="NZ_JAUSVL010000001.1"/>
</dbReference>
<dbReference type="Pfam" id="PF01037">
    <property type="entry name" value="AsnC_trans_reg"/>
    <property type="match status" value="1"/>
</dbReference>
<dbReference type="SUPFAM" id="SSF54909">
    <property type="entry name" value="Dimeric alpha+beta barrel"/>
    <property type="match status" value="1"/>
</dbReference>
<protein>
    <submittedName>
        <fullName evidence="5">DNA-binding Lrp family transcriptional regulator</fullName>
    </submittedName>
</protein>
<dbReference type="GO" id="GO:0043565">
    <property type="term" value="F:sequence-specific DNA binding"/>
    <property type="evidence" value="ECO:0007669"/>
    <property type="project" value="InterPro"/>
</dbReference>
<comment type="caution">
    <text evidence="5">The sequence shown here is derived from an EMBL/GenBank/DDBJ whole genome shotgun (WGS) entry which is preliminary data.</text>
</comment>
<dbReference type="InterPro" id="IPR011008">
    <property type="entry name" value="Dimeric_a/b-barrel"/>
</dbReference>
<evidence type="ECO:0000256" key="1">
    <source>
        <dbReference type="ARBA" id="ARBA00023015"/>
    </source>
</evidence>
<dbReference type="InterPro" id="IPR019887">
    <property type="entry name" value="Tscrpt_reg_AsnC/Lrp_C"/>
</dbReference>
<gene>
    <name evidence="5" type="ORF">J3R75_003435</name>
</gene>
<feature type="domain" description="HTH asnC-type" evidence="4">
    <location>
        <begin position="1"/>
        <end position="65"/>
    </location>
</feature>
<evidence type="ECO:0000256" key="2">
    <source>
        <dbReference type="ARBA" id="ARBA00023125"/>
    </source>
</evidence>
<keyword evidence="2 5" id="KW-0238">DNA-binding</keyword>
<dbReference type="Pfam" id="PF13412">
    <property type="entry name" value="HTH_24"/>
    <property type="match status" value="1"/>
</dbReference>
<organism evidence="5 6">
    <name type="scientific">Oligosphaera ethanolica</name>
    <dbReference type="NCBI Taxonomy" id="760260"/>
    <lineage>
        <taxon>Bacteria</taxon>
        <taxon>Pseudomonadati</taxon>
        <taxon>Lentisphaerota</taxon>
        <taxon>Oligosphaeria</taxon>
        <taxon>Oligosphaerales</taxon>
        <taxon>Oligosphaeraceae</taxon>
        <taxon>Oligosphaera</taxon>
    </lineage>
</organism>
<dbReference type="InterPro" id="IPR036390">
    <property type="entry name" value="WH_DNA-bd_sf"/>
</dbReference>
<proteinExistence type="predicted"/>
<accession>A0AAE4AQP3</accession>
<dbReference type="Proteomes" id="UP001238163">
    <property type="component" value="Unassembled WGS sequence"/>
</dbReference>
<dbReference type="GO" id="GO:0005829">
    <property type="term" value="C:cytosol"/>
    <property type="evidence" value="ECO:0007669"/>
    <property type="project" value="TreeGrafter"/>
</dbReference>
<dbReference type="PROSITE" id="PS50956">
    <property type="entry name" value="HTH_ASNC_2"/>
    <property type="match status" value="1"/>
</dbReference>
<sequence>MNDDALKKEIVALLRRNARIPEKELADRLNSSAEKIAALIRELEKDRVIMGYAAIINQEAENGEVRAIIEVGVQPERDTGFDTIAERLGKFPEVHSVYLVSGHYDLRLEVVGQSMQDVASFVSSKLASQPGVKSTATYFLLKKYKEAGVQISKDEHYERLKIVP</sequence>
<evidence type="ECO:0000259" key="4">
    <source>
        <dbReference type="PROSITE" id="PS50956"/>
    </source>
</evidence>
<reference evidence="5" key="1">
    <citation type="submission" date="2023-07" db="EMBL/GenBank/DDBJ databases">
        <title>Genomic Encyclopedia of Type Strains, Phase IV (KMG-IV): sequencing the most valuable type-strain genomes for metagenomic binning, comparative biology and taxonomic classification.</title>
        <authorList>
            <person name="Goeker M."/>
        </authorList>
    </citation>
    <scope>NUCLEOTIDE SEQUENCE</scope>
    <source>
        <strain evidence="5">DSM 24202</strain>
    </source>
</reference>
<dbReference type="AlphaFoldDB" id="A0AAE4AQP3"/>
<evidence type="ECO:0000313" key="5">
    <source>
        <dbReference type="EMBL" id="MDQ0291328.1"/>
    </source>
</evidence>
<dbReference type="InterPro" id="IPR036388">
    <property type="entry name" value="WH-like_DNA-bd_sf"/>
</dbReference>
<keyword evidence="1" id="KW-0805">Transcription regulation</keyword>
<dbReference type="Gene3D" id="1.10.10.10">
    <property type="entry name" value="Winged helix-like DNA-binding domain superfamily/Winged helix DNA-binding domain"/>
    <property type="match status" value="1"/>
</dbReference>
<keyword evidence="6" id="KW-1185">Reference proteome</keyword>
<evidence type="ECO:0000256" key="3">
    <source>
        <dbReference type="ARBA" id="ARBA00023163"/>
    </source>
</evidence>
<dbReference type="SMART" id="SM00344">
    <property type="entry name" value="HTH_ASNC"/>
    <property type="match status" value="1"/>
</dbReference>
<dbReference type="SUPFAM" id="SSF46785">
    <property type="entry name" value="Winged helix' DNA-binding domain"/>
    <property type="match status" value="1"/>
</dbReference>
<dbReference type="PANTHER" id="PTHR30154">
    <property type="entry name" value="LEUCINE-RESPONSIVE REGULATORY PROTEIN"/>
    <property type="match status" value="1"/>
</dbReference>
<dbReference type="PANTHER" id="PTHR30154:SF34">
    <property type="entry name" value="TRANSCRIPTIONAL REGULATOR AZLB"/>
    <property type="match status" value="1"/>
</dbReference>
<dbReference type="Gene3D" id="3.30.70.920">
    <property type="match status" value="1"/>
</dbReference>
<dbReference type="InterPro" id="IPR000485">
    <property type="entry name" value="AsnC-type_HTH_dom"/>
</dbReference>
<keyword evidence="3" id="KW-0804">Transcription</keyword>
<dbReference type="GO" id="GO:0043200">
    <property type="term" value="P:response to amino acid"/>
    <property type="evidence" value="ECO:0007669"/>
    <property type="project" value="TreeGrafter"/>
</dbReference>
<dbReference type="InterPro" id="IPR019888">
    <property type="entry name" value="Tscrpt_reg_AsnC-like"/>
</dbReference>
<dbReference type="EMBL" id="JAUSVL010000001">
    <property type="protein sequence ID" value="MDQ0291328.1"/>
    <property type="molecule type" value="Genomic_DNA"/>
</dbReference>
<evidence type="ECO:0000313" key="6">
    <source>
        <dbReference type="Proteomes" id="UP001238163"/>
    </source>
</evidence>